<organism evidence="2 3">
    <name type="scientific">Staurois parvus</name>
    <dbReference type="NCBI Taxonomy" id="386267"/>
    <lineage>
        <taxon>Eukaryota</taxon>
        <taxon>Metazoa</taxon>
        <taxon>Chordata</taxon>
        <taxon>Craniata</taxon>
        <taxon>Vertebrata</taxon>
        <taxon>Euteleostomi</taxon>
        <taxon>Amphibia</taxon>
        <taxon>Batrachia</taxon>
        <taxon>Anura</taxon>
        <taxon>Neobatrachia</taxon>
        <taxon>Ranoidea</taxon>
        <taxon>Ranidae</taxon>
        <taxon>Staurois</taxon>
    </lineage>
</organism>
<proteinExistence type="predicted"/>
<dbReference type="EMBL" id="CATNWA010021516">
    <property type="protein sequence ID" value="CAI9623007.1"/>
    <property type="molecule type" value="Genomic_DNA"/>
</dbReference>
<sequence length="85" mass="9988">MKFVDPVLFDLTYKMLITSEEFQNLISKSSSRDKMDGLFDIISSWDHKKKDLLYDALWKYNEDEMSVLESPYQGIGDIPRAQMQC</sequence>
<gene>
    <name evidence="2" type="ORF">SPARVUS_LOCUS16389932</name>
</gene>
<dbReference type="InterPro" id="IPR001315">
    <property type="entry name" value="CARD"/>
</dbReference>
<dbReference type="PROSITE" id="PS50209">
    <property type="entry name" value="CARD"/>
    <property type="match status" value="1"/>
</dbReference>
<name>A0ABN9HMI9_9NEOB</name>
<protein>
    <recommendedName>
        <fullName evidence="1">CARD domain-containing protein</fullName>
    </recommendedName>
</protein>
<dbReference type="InterPro" id="IPR011029">
    <property type="entry name" value="DEATH-like_dom_sf"/>
</dbReference>
<evidence type="ECO:0000313" key="2">
    <source>
        <dbReference type="EMBL" id="CAI9623007.1"/>
    </source>
</evidence>
<dbReference type="Gene3D" id="1.10.533.10">
    <property type="entry name" value="Death Domain, Fas"/>
    <property type="match status" value="1"/>
</dbReference>
<feature type="non-terminal residue" evidence="2">
    <location>
        <position position="85"/>
    </location>
</feature>
<dbReference type="Pfam" id="PF00619">
    <property type="entry name" value="CARD"/>
    <property type="match status" value="1"/>
</dbReference>
<dbReference type="SUPFAM" id="SSF47986">
    <property type="entry name" value="DEATH domain"/>
    <property type="match status" value="1"/>
</dbReference>
<feature type="domain" description="CARD" evidence="1">
    <location>
        <begin position="1"/>
        <end position="72"/>
    </location>
</feature>
<dbReference type="Proteomes" id="UP001162483">
    <property type="component" value="Unassembled WGS sequence"/>
</dbReference>
<evidence type="ECO:0000259" key="1">
    <source>
        <dbReference type="PROSITE" id="PS50209"/>
    </source>
</evidence>
<accession>A0ABN9HMI9</accession>
<comment type="caution">
    <text evidence="2">The sequence shown here is derived from an EMBL/GenBank/DDBJ whole genome shotgun (WGS) entry which is preliminary data.</text>
</comment>
<reference evidence="2" key="1">
    <citation type="submission" date="2023-05" db="EMBL/GenBank/DDBJ databases">
        <authorList>
            <person name="Stuckert A."/>
        </authorList>
    </citation>
    <scope>NUCLEOTIDE SEQUENCE</scope>
</reference>
<keyword evidence="3" id="KW-1185">Reference proteome</keyword>
<evidence type="ECO:0000313" key="3">
    <source>
        <dbReference type="Proteomes" id="UP001162483"/>
    </source>
</evidence>